<dbReference type="CDD" id="cd11049">
    <property type="entry name" value="CYP170A1-like"/>
    <property type="match status" value="1"/>
</dbReference>
<dbReference type="PROSITE" id="PS00086">
    <property type="entry name" value="CYTOCHROME_P450"/>
    <property type="match status" value="1"/>
</dbReference>
<evidence type="ECO:0000256" key="7">
    <source>
        <dbReference type="PIRSR" id="PIRSR602401-1"/>
    </source>
</evidence>
<dbReference type="EC" id="1.14.-.-" evidence="10"/>
<evidence type="ECO:0000313" key="10">
    <source>
        <dbReference type="EMBL" id="SUA79712.1"/>
    </source>
</evidence>
<dbReference type="GO" id="GO:0005506">
    <property type="term" value="F:iron ion binding"/>
    <property type="evidence" value="ECO:0007669"/>
    <property type="project" value="InterPro"/>
</dbReference>
<dbReference type="GO" id="GO:0016705">
    <property type="term" value="F:oxidoreductase activity, acting on paired donors, with incorporation or reduction of molecular oxygen"/>
    <property type="evidence" value="ECO:0007669"/>
    <property type="project" value="InterPro"/>
</dbReference>
<evidence type="ECO:0000256" key="6">
    <source>
        <dbReference type="ARBA" id="ARBA00023033"/>
    </source>
</evidence>
<evidence type="ECO:0000313" key="11">
    <source>
        <dbReference type="Proteomes" id="UP000255467"/>
    </source>
</evidence>
<dbReference type="GO" id="GO:0004497">
    <property type="term" value="F:monooxygenase activity"/>
    <property type="evidence" value="ECO:0007669"/>
    <property type="project" value="UniProtKB-KW"/>
</dbReference>
<feature type="binding site" description="axial binding residue" evidence="7">
    <location>
        <position position="393"/>
    </location>
    <ligand>
        <name>heme</name>
        <dbReference type="ChEBI" id="CHEBI:30413"/>
    </ligand>
    <ligandPart>
        <name>Fe</name>
        <dbReference type="ChEBI" id="CHEBI:18248"/>
    </ligandPart>
</feature>
<dbReference type="KEGG" id="nod:FOH10_20065"/>
<dbReference type="PRINTS" id="PR00463">
    <property type="entry name" value="EP450I"/>
</dbReference>
<evidence type="ECO:0000313" key="12">
    <source>
        <dbReference type="Proteomes" id="UP000317039"/>
    </source>
</evidence>
<reference evidence="10 11" key="1">
    <citation type="submission" date="2018-06" db="EMBL/GenBank/DDBJ databases">
        <authorList>
            <consortium name="Pathogen Informatics"/>
            <person name="Doyle S."/>
        </authorList>
    </citation>
    <scope>NUCLEOTIDE SEQUENCE [LARGE SCALE GENOMIC DNA]</scope>
    <source>
        <strain evidence="10 11">NCTC1934</strain>
    </source>
</reference>
<name>A0A378YRD2_9NOCA</name>
<dbReference type="EMBL" id="UGRY01000002">
    <property type="protein sequence ID" value="SUA79712.1"/>
    <property type="molecule type" value="Genomic_DNA"/>
</dbReference>
<protein>
    <submittedName>
        <fullName evidence="9 10">Cytochrome P450</fullName>
        <ecNumber evidence="10">1.14.-.-</ecNumber>
    </submittedName>
</protein>
<dbReference type="Proteomes" id="UP000255467">
    <property type="component" value="Unassembled WGS sequence"/>
</dbReference>
<evidence type="ECO:0000256" key="2">
    <source>
        <dbReference type="ARBA" id="ARBA00022617"/>
    </source>
</evidence>
<keyword evidence="6 8" id="KW-0503">Monooxygenase</keyword>
<keyword evidence="2 7" id="KW-0349">Heme</keyword>
<accession>A0A378YRD2</accession>
<dbReference type="InterPro" id="IPR017972">
    <property type="entry name" value="Cyt_P450_CS"/>
</dbReference>
<comment type="similarity">
    <text evidence="1 8">Belongs to the cytochrome P450 family.</text>
</comment>
<evidence type="ECO:0000256" key="1">
    <source>
        <dbReference type="ARBA" id="ARBA00010617"/>
    </source>
</evidence>
<dbReference type="Pfam" id="PF00067">
    <property type="entry name" value="p450"/>
    <property type="match status" value="1"/>
</dbReference>
<dbReference type="AlphaFoldDB" id="A0A378YRD2"/>
<reference evidence="9 12" key="2">
    <citation type="submission" date="2019-07" db="EMBL/GenBank/DDBJ databases">
        <title>Complete Genome Sequence and Methylome Analysis of Nocardia otitidis-caviarum NEB252.</title>
        <authorList>
            <person name="Fomenkov A."/>
            <person name="Anton B.P."/>
            <person name="Vincze T."/>
            <person name="Roberts R.J."/>
        </authorList>
    </citation>
    <scope>NUCLEOTIDE SEQUENCE [LARGE SCALE GENOMIC DNA]</scope>
    <source>
        <strain evidence="9 12">NEB252</strain>
    </source>
</reference>
<organism evidence="10 11">
    <name type="scientific">Nocardia otitidiscaviarum</name>
    <dbReference type="NCBI Taxonomy" id="1823"/>
    <lineage>
        <taxon>Bacteria</taxon>
        <taxon>Bacillati</taxon>
        <taxon>Actinomycetota</taxon>
        <taxon>Actinomycetes</taxon>
        <taxon>Mycobacteriales</taxon>
        <taxon>Nocardiaceae</taxon>
        <taxon>Nocardia</taxon>
    </lineage>
</organism>
<dbReference type="PANTHER" id="PTHR24291">
    <property type="entry name" value="CYTOCHROME P450 FAMILY 4"/>
    <property type="match status" value="1"/>
</dbReference>
<proteinExistence type="inferred from homology"/>
<dbReference type="InterPro" id="IPR001128">
    <property type="entry name" value="Cyt_P450"/>
</dbReference>
<keyword evidence="3 7" id="KW-0479">Metal-binding</keyword>
<dbReference type="Gene3D" id="1.10.630.10">
    <property type="entry name" value="Cytochrome P450"/>
    <property type="match status" value="1"/>
</dbReference>
<dbReference type="InterPro" id="IPR002401">
    <property type="entry name" value="Cyt_P450_E_grp-I"/>
</dbReference>
<dbReference type="PRINTS" id="PR00385">
    <property type="entry name" value="P450"/>
</dbReference>
<dbReference type="SUPFAM" id="SSF48264">
    <property type="entry name" value="Cytochrome P450"/>
    <property type="match status" value="1"/>
</dbReference>
<dbReference type="OrthoDB" id="7376058at2"/>
<evidence type="ECO:0000313" key="9">
    <source>
        <dbReference type="EMBL" id="QDP83629.1"/>
    </source>
</evidence>
<dbReference type="PANTHER" id="PTHR24291:SF50">
    <property type="entry name" value="BIFUNCTIONAL ALBAFLAVENONE MONOOXYGENASE_TERPENE SYNTHASE"/>
    <property type="match status" value="1"/>
</dbReference>
<comment type="cofactor">
    <cofactor evidence="7">
        <name>heme</name>
        <dbReference type="ChEBI" id="CHEBI:30413"/>
    </cofactor>
</comment>
<dbReference type="GO" id="GO:0020037">
    <property type="term" value="F:heme binding"/>
    <property type="evidence" value="ECO:0007669"/>
    <property type="project" value="InterPro"/>
</dbReference>
<evidence type="ECO:0000256" key="5">
    <source>
        <dbReference type="ARBA" id="ARBA00023004"/>
    </source>
</evidence>
<dbReference type="Proteomes" id="UP000317039">
    <property type="component" value="Chromosome"/>
</dbReference>
<dbReference type="EMBL" id="CP041695">
    <property type="protein sequence ID" value="QDP83629.1"/>
    <property type="molecule type" value="Genomic_DNA"/>
</dbReference>
<keyword evidence="4 8" id="KW-0560">Oxidoreductase</keyword>
<evidence type="ECO:0000256" key="3">
    <source>
        <dbReference type="ARBA" id="ARBA00022723"/>
    </source>
</evidence>
<sequence>MRSVNSIPTAPKAMPLLGHAGPLLRDPTRFLTSLPTTESLIRIRIGPARMVLACDPATVRQLLRDDRTFDKGGPIYDRIREVLRDSLASCPYEAHRRQRRLAQPAFRSDRLPLYAQTMTECIVDVIDSWPDDEPLNLLTEMMTITSRVTASTLLSNSLPAELLDRLLTDITTLFDGFYLRTFLPPPLDRFPSPGNLSYRRAHARLRRTVDDIIAARRRAPADHGDLLSALMSARDVEHDGGGMNDEEITDTIIAFFLAGTETTATTLAWALYLLARNPDVEHRLHAEVDAVLPDRTARYPDLRRLTLTERVITEALRVYSPAWLSMRVVTGPTTLGGYTLPAGTTVAYSPYLIHHRADVFPEPEIFDPDRWDPDSAQPPPEHFIPFGGGARKCIGDRFGMTEATLALATIASRRRLRLSTTRDVTPATGLLLRPRNLLMTASSRHTTPVRAGDKADR</sequence>
<evidence type="ECO:0000256" key="4">
    <source>
        <dbReference type="ARBA" id="ARBA00023002"/>
    </source>
</evidence>
<keyword evidence="5 7" id="KW-0408">Iron</keyword>
<keyword evidence="11" id="KW-1185">Reference proteome</keyword>
<dbReference type="InterPro" id="IPR036396">
    <property type="entry name" value="Cyt_P450_sf"/>
</dbReference>
<dbReference type="InterPro" id="IPR050196">
    <property type="entry name" value="Cytochrome_P450_Monoox"/>
</dbReference>
<gene>
    <name evidence="9" type="ORF">FOH10_20065</name>
    <name evidence="10" type="ORF">NCTC1934_03926</name>
</gene>
<dbReference type="STRING" id="1406858.GCA_000710895_04354"/>
<evidence type="ECO:0000256" key="8">
    <source>
        <dbReference type="RuleBase" id="RU000461"/>
    </source>
</evidence>